<dbReference type="RefSeq" id="WP_147850107.1">
    <property type="nucleotide sequence ID" value="NZ_VDUZ01000036.1"/>
</dbReference>
<feature type="transmembrane region" description="Helical" evidence="4">
    <location>
        <begin position="7"/>
        <end position="32"/>
    </location>
</feature>
<accession>A0A5C8PE62</accession>
<comment type="caution">
    <text evidence="7">The sequence shown here is derived from an EMBL/GenBank/DDBJ whole genome shotgun (WGS) entry which is preliminary data.</text>
</comment>
<dbReference type="GO" id="GO:0006171">
    <property type="term" value="P:cAMP biosynthetic process"/>
    <property type="evidence" value="ECO:0007669"/>
    <property type="project" value="TreeGrafter"/>
</dbReference>
<dbReference type="Proteomes" id="UP000321638">
    <property type="component" value="Unassembled WGS sequence"/>
</dbReference>
<name>A0A5C8PE62_9HYPH</name>
<feature type="transmembrane region" description="Helical" evidence="4">
    <location>
        <begin position="82"/>
        <end position="101"/>
    </location>
</feature>
<organism evidence="7 8">
    <name type="scientific">Vineibacter terrae</name>
    <dbReference type="NCBI Taxonomy" id="2586908"/>
    <lineage>
        <taxon>Bacteria</taxon>
        <taxon>Pseudomonadati</taxon>
        <taxon>Pseudomonadota</taxon>
        <taxon>Alphaproteobacteria</taxon>
        <taxon>Hyphomicrobiales</taxon>
        <taxon>Vineibacter</taxon>
    </lineage>
</organism>
<dbReference type="GO" id="GO:0004016">
    <property type="term" value="F:adenylate cyclase activity"/>
    <property type="evidence" value="ECO:0007669"/>
    <property type="project" value="UniProtKB-ARBA"/>
</dbReference>
<dbReference type="Pfam" id="PF00211">
    <property type="entry name" value="Guanylate_cyc"/>
    <property type="match status" value="1"/>
</dbReference>
<feature type="transmembrane region" description="Helical" evidence="4">
    <location>
        <begin position="52"/>
        <end position="70"/>
    </location>
</feature>
<dbReference type="SUPFAM" id="SSF54292">
    <property type="entry name" value="2Fe-2S ferredoxin-like"/>
    <property type="match status" value="1"/>
</dbReference>
<dbReference type="InterPro" id="IPR036010">
    <property type="entry name" value="2Fe-2S_ferredoxin-like_sf"/>
</dbReference>
<dbReference type="PANTHER" id="PTHR43081">
    <property type="entry name" value="ADENYLATE CYCLASE, TERMINAL-DIFFERENTIATION SPECIFIC-RELATED"/>
    <property type="match status" value="1"/>
</dbReference>
<dbReference type="PROSITE" id="PS50125">
    <property type="entry name" value="GUANYLATE_CYCLASE_2"/>
    <property type="match status" value="1"/>
</dbReference>
<keyword evidence="4" id="KW-1133">Transmembrane helix</keyword>
<dbReference type="CDD" id="cd00207">
    <property type="entry name" value="fer2"/>
    <property type="match status" value="1"/>
</dbReference>
<dbReference type="GO" id="GO:0051536">
    <property type="term" value="F:iron-sulfur cluster binding"/>
    <property type="evidence" value="ECO:0007669"/>
    <property type="project" value="InterPro"/>
</dbReference>
<evidence type="ECO:0000259" key="6">
    <source>
        <dbReference type="PROSITE" id="PS51085"/>
    </source>
</evidence>
<keyword evidence="2" id="KW-1003">Cell membrane</keyword>
<dbReference type="Gene3D" id="3.10.20.30">
    <property type="match status" value="1"/>
</dbReference>
<evidence type="ECO:0000256" key="2">
    <source>
        <dbReference type="ARBA" id="ARBA00022475"/>
    </source>
</evidence>
<evidence type="ECO:0000256" key="4">
    <source>
        <dbReference type="SAM" id="Phobius"/>
    </source>
</evidence>
<dbReference type="InterPro" id="IPR001054">
    <property type="entry name" value="A/G_cyclase"/>
</dbReference>
<dbReference type="InterPro" id="IPR029787">
    <property type="entry name" value="Nucleotide_cyclase"/>
</dbReference>
<dbReference type="SMART" id="SM00044">
    <property type="entry name" value="CYCc"/>
    <property type="match status" value="1"/>
</dbReference>
<dbReference type="SUPFAM" id="SSF55073">
    <property type="entry name" value="Nucleotide cyclase"/>
    <property type="match status" value="1"/>
</dbReference>
<proteinExistence type="predicted"/>
<feature type="transmembrane region" description="Helical" evidence="4">
    <location>
        <begin position="163"/>
        <end position="183"/>
    </location>
</feature>
<dbReference type="InterPro" id="IPR050697">
    <property type="entry name" value="Adenylyl/Guanylyl_Cyclase_3/4"/>
</dbReference>
<reference evidence="7 8" key="1">
    <citation type="submission" date="2019-06" db="EMBL/GenBank/DDBJ databases">
        <title>New taxonomy in bacterial strain CC-CFT640, isolated from vineyard.</title>
        <authorList>
            <person name="Lin S.-Y."/>
            <person name="Tsai C.-F."/>
            <person name="Young C.-C."/>
        </authorList>
    </citation>
    <scope>NUCLEOTIDE SEQUENCE [LARGE SCALE GENOMIC DNA]</scope>
    <source>
        <strain evidence="7 8">CC-CFT640</strain>
    </source>
</reference>
<keyword evidence="8" id="KW-1185">Reference proteome</keyword>
<dbReference type="PROSITE" id="PS51085">
    <property type="entry name" value="2FE2S_FER_2"/>
    <property type="match status" value="1"/>
</dbReference>
<dbReference type="GO" id="GO:0035556">
    <property type="term" value="P:intracellular signal transduction"/>
    <property type="evidence" value="ECO:0007669"/>
    <property type="project" value="InterPro"/>
</dbReference>
<evidence type="ECO:0000256" key="1">
    <source>
        <dbReference type="ARBA" id="ARBA00004651"/>
    </source>
</evidence>
<evidence type="ECO:0000259" key="5">
    <source>
        <dbReference type="PROSITE" id="PS50125"/>
    </source>
</evidence>
<dbReference type="CDD" id="cd07302">
    <property type="entry name" value="CHD"/>
    <property type="match status" value="1"/>
</dbReference>
<dbReference type="GO" id="GO:0005886">
    <property type="term" value="C:plasma membrane"/>
    <property type="evidence" value="ECO:0007669"/>
    <property type="project" value="UniProtKB-SubCell"/>
</dbReference>
<sequence>MIGQIRLYSGLVLFGYAALHLSNHVLLLGPLRLANDVLAAVAAFWHSPPGTVVLYGALLAHVALALWSFVRRRHLRLVRSEWLQLVLGLAILPVGITHFVANRGSAELHDVPPNYLWVLLSVGDSWLGALQQMGLALIVWIHGCIGIHAWLRLKPSYRRWLPSLFGFAVALPVLALAGTLAGARQVSELAADPERLREMLQALGITAEVSQELYRLSNLLKMIAGAILVAALAARPLRDLWERRHGVVRIRYSADRVVVVPAGPSLLEISRGAGVPHPGVCGGRGRCSTCRVRIGGPDRARLPEPTTVEAKVLARIGAPPNVRLACQIHPPAGDYHVTPLMSPSVGPSDAWRRSSGHGSERFIAVLFADIRGFTALSEGRLPFDVVFVVNRYFRAMGGAIESAGGHVDKFIGDGVMALFGIDGDPQRAAQQALDAARRMSLALKDLNDTLSADLDLRLRIGIGVHAGPAIVGEMGYGQALSLTAIGDMVNTASRLESMTKELACELVVSHDLLERAGVMLDDVPRHEIDVRGRRGKLVVYAIADAATLAAAPSRAADPAGGKTVVTPAPA</sequence>
<dbReference type="AlphaFoldDB" id="A0A5C8PE62"/>
<evidence type="ECO:0000256" key="3">
    <source>
        <dbReference type="ARBA" id="ARBA00023136"/>
    </source>
</evidence>
<feature type="transmembrane region" description="Helical" evidence="4">
    <location>
        <begin position="129"/>
        <end position="151"/>
    </location>
</feature>
<feature type="domain" description="2Fe-2S ferredoxin-type" evidence="6">
    <location>
        <begin position="248"/>
        <end position="343"/>
    </location>
</feature>
<keyword evidence="4" id="KW-0812">Transmembrane</keyword>
<dbReference type="InterPro" id="IPR012675">
    <property type="entry name" value="Beta-grasp_dom_sf"/>
</dbReference>
<dbReference type="Pfam" id="PF00111">
    <property type="entry name" value="Fer2"/>
    <property type="match status" value="1"/>
</dbReference>
<dbReference type="InterPro" id="IPR001041">
    <property type="entry name" value="2Fe-2S_ferredoxin-type"/>
</dbReference>
<comment type="subcellular location">
    <subcellularLocation>
        <location evidence="1">Cell membrane</location>
        <topology evidence="1">Multi-pass membrane protein</topology>
    </subcellularLocation>
</comment>
<dbReference type="OrthoDB" id="9762462at2"/>
<evidence type="ECO:0000313" key="8">
    <source>
        <dbReference type="Proteomes" id="UP000321638"/>
    </source>
</evidence>
<dbReference type="PANTHER" id="PTHR43081:SF17">
    <property type="entry name" value="BLL5647 PROTEIN"/>
    <property type="match status" value="1"/>
</dbReference>
<keyword evidence="3 4" id="KW-0472">Membrane</keyword>
<protein>
    <submittedName>
        <fullName evidence="7">Adenylate/guanylate cyclase domain-containing protein</fullName>
    </submittedName>
</protein>
<dbReference type="Gene3D" id="3.30.70.1230">
    <property type="entry name" value="Nucleotide cyclase"/>
    <property type="match status" value="1"/>
</dbReference>
<dbReference type="InterPro" id="IPR034804">
    <property type="entry name" value="SQR/QFR_C/D"/>
</dbReference>
<dbReference type="SUPFAM" id="SSF81343">
    <property type="entry name" value="Fumarate reductase respiratory complex transmembrane subunits"/>
    <property type="match status" value="1"/>
</dbReference>
<feature type="domain" description="Guanylate cyclase" evidence="5">
    <location>
        <begin position="364"/>
        <end position="496"/>
    </location>
</feature>
<evidence type="ECO:0000313" key="7">
    <source>
        <dbReference type="EMBL" id="TXL72079.1"/>
    </source>
</evidence>
<gene>
    <name evidence="7" type="ORF">FHP25_27015</name>
</gene>
<dbReference type="EMBL" id="VDUZ01000036">
    <property type="protein sequence ID" value="TXL72079.1"/>
    <property type="molecule type" value="Genomic_DNA"/>
</dbReference>